<feature type="compositionally biased region" description="Acidic residues" evidence="4">
    <location>
        <begin position="164"/>
        <end position="200"/>
    </location>
</feature>
<accession>A0A8S1MEZ3</accession>
<evidence type="ECO:0000313" key="5">
    <source>
        <dbReference type="EMBL" id="CAD8078987.1"/>
    </source>
</evidence>
<dbReference type="Pfam" id="PF14580">
    <property type="entry name" value="LRR_9"/>
    <property type="match status" value="1"/>
</dbReference>
<feature type="region of interest" description="Disordered" evidence="4">
    <location>
        <begin position="154"/>
        <end position="211"/>
    </location>
</feature>
<proteinExistence type="inferred from homology"/>
<organism evidence="5 6">
    <name type="scientific">Paramecium sonneborni</name>
    <dbReference type="NCBI Taxonomy" id="65129"/>
    <lineage>
        <taxon>Eukaryota</taxon>
        <taxon>Sar</taxon>
        <taxon>Alveolata</taxon>
        <taxon>Ciliophora</taxon>
        <taxon>Intramacronucleata</taxon>
        <taxon>Oligohymenophorea</taxon>
        <taxon>Peniculida</taxon>
        <taxon>Parameciidae</taxon>
        <taxon>Paramecium</taxon>
    </lineage>
</organism>
<dbReference type="AlphaFoldDB" id="A0A8S1MEZ3"/>
<protein>
    <submittedName>
        <fullName evidence="5">Uncharacterized protein</fullName>
    </submittedName>
</protein>
<sequence>MANILELFKKEIKQKTQEQKGKLMDFDLDNVKIEKLDKQAAELLEKQNQLESLSLVECSLMTLEGFPKLPNLQNLVLEQNSLDGEAIKFIANTYPNLICLSLAENKIKTFSELEPIKNLKKLQQLDLSDNPISKQASYFKNVFDLVPGLQVLDNKDKNGNDIQYSDDDEEEGIGADGSENSDDDLDDDDDDLNDDDDDEESSPKPVKKTKK</sequence>
<comment type="similarity">
    <text evidence="3">Belongs to the ANP32 family.</text>
</comment>
<dbReference type="OrthoDB" id="2160613at2759"/>
<name>A0A8S1MEZ3_9CILI</name>
<dbReference type="PANTHER" id="PTHR11375">
    <property type="entry name" value="ACIDIC LEUCINE-RICH NUCLEAR PHOSPHOPROTEIN 32"/>
    <property type="match status" value="1"/>
</dbReference>
<dbReference type="FunFam" id="3.80.10.10:FF:000131">
    <property type="entry name" value="acidic leucine-rich nuclear phosphoprotein 32-related protein-like"/>
    <property type="match status" value="1"/>
</dbReference>
<evidence type="ECO:0000256" key="3">
    <source>
        <dbReference type="ARBA" id="ARBA00025777"/>
    </source>
</evidence>
<comment type="caution">
    <text evidence="5">The sequence shown here is derived from an EMBL/GenBank/DDBJ whole genome shotgun (WGS) entry which is preliminary data.</text>
</comment>
<dbReference type="GO" id="GO:0005634">
    <property type="term" value="C:nucleus"/>
    <property type="evidence" value="ECO:0007669"/>
    <property type="project" value="TreeGrafter"/>
</dbReference>
<gene>
    <name evidence="5" type="ORF">PSON_ATCC_30995.1.T0380225</name>
</gene>
<keyword evidence="1" id="KW-0433">Leucine-rich repeat</keyword>
<evidence type="ECO:0000313" key="6">
    <source>
        <dbReference type="Proteomes" id="UP000692954"/>
    </source>
</evidence>
<dbReference type="EMBL" id="CAJJDN010000038">
    <property type="protein sequence ID" value="CAD8078987.1"/>
    <property type="molecule type" value="Genomic_DNA"/>
</dbReference>
<reference evidence="5" key="1">
    <citation type="submission" date="2021-01" db="EMBL/GenBank/DDBJ databases">
        <authorList>
            <consortium name="Genoscope - CEA"/>
            <person name="William W."/>
        </authorList>
    </citation>
    <scope>NUCLEOTIDE SEQUENCE</scope>
</reference>
<dbReference type="InterPro" id="IPR001611">
    <property type="entry name" value="Leu-rich_rpt"/>
</dbReference>
<dbReference type="Proteomes" id="UP000692954">
    <property type="component" value="Unassembled WGS sequence"/>
</dbReference>
<evidence type="ECO:0000256" key="4">
    <source>
        <dbReference type="SAM" id="MobiDB-lite"/>
    </source>
</evidence>
<dbReference type="PROSITE" id="PS51450">
    <property type="entry name" value="LRR"/>
    <property type="match status" value="1"/>
</dbReference>
<evidence type="ECO:0000256" key="1">
    <source>
        <dbReference type="ARBA" id="ARBA00022614"/>
    </source>
</evidence>
<dbReference type="PANTHER" id="PTHR11375:SF23">
    <property type="entry name" value="CHROMOSOME UNDETERMINED SCAFFOLD_118, WHOLE GENOME SHOTGUN SEQUENCE"/>
    <property type="match status" value="1"/>
</dbReference>
<evidence type="ECO:0000256" key="2">
    <source>
        <dbReference type="ARBA" id="ARBA00022737"/>
    </source>
</evidence>
<dbReference type="InterPro" id="IPR045081">
    <property type="entry name" value="AN32"/>
</dbReference>
<keyword evidence="2" id="KW-0677">Repeat</keyword>
<dbReference type="GO" id="GO:0042393">
    <property type="term" value="F:histone binding"/>
    <property type="evidence" value="ECO:0007669"/>
    <property type="project" value="TreeGrafter"/>
</dbReference>
<keyword evidence="6" id="KW-1185">Reference proteome</keyword>